<dbReference type="InterPro" id="IPR019079">
    <property type="entry name" value="Capsule_synth_CapA"/>
</dbReference>
<dbReference type="PANTHER" id="PTHR33393:SF12">
    <property type="entry name" value="CAPSULE BIOSYNTHESIS PROTEIN CAPA"/>
    <property type="match status" value="1"/>
</dbReference>
<organism evidence="4 5">
    <name type="scientific">Archangium gephyra</name>
    <dbReference type="NCBI Taxonomy" id="48"/>
    <lineage>
        <taxon>Bacteria</taxon>
        <taxon>Pseudomonadati</taxon>
        <taxon>Myxococcota</taxon>
        <taxon>Myxococcia</taxon>
        <taxon>Myxococcales</taxon>
        <taxon>Cystobacterineae</taxon>
        <taxon>Archangiaceae</taxon>
        <taxon>Archangium</taxon>
    </lineage>
</organism>
<proteinExistence type="inferred from homology"/>
<evidence type="ECO:0000313" key="5">
    <source>
        <dbReference type="Proteomes" id="UP000249061"/>
    </source>
</evidence>
<feature type="region of interest" description="Disordered" evidence="2">
    <location>
        <begin position="142"/>
        <end position="174"/>
    </location>
</feature>
<dbReference type="SUPFAM" id="SSF56300">
    <property type="entry name" value="Metallo-dependent phosphatases"/>
    <property type="match status" value="1"/>
</dbReference>
<accession>A0A2W5TJV9</accession>
<dbReference type="SMART" id="SM00854">
    <property type="entry name" value="PGA_cap"/>
    <property type="match status" value="1"/>
</dbReference>
<evidence type="ECO:0000256" key="1">
    <source>
        <dbReference type="ARBA" id="ARBA00005662"/>
    </source>
</evidence>
<feature type="compositionally biased region" description="Basic and acidic residues" evidence="2">
    <location>
        <begin position="50"/>
        <end position="61"/>
    </location>
</feature>
<dbReference type="Proteomes" id="UP000249061">
    <property type="component" value="Unassembled WGS sequence"/>
</dbReference>
<dbReference type="CDD" id="cd07381">
    <property type="entry name" value="MPP_CapA"/>
    <property type="match status" value="1"/>
</dbReference>
<dbReference type="AlphaFoldDB" id="A0A2W5TJV9"/>
<dbReference type="InterPro" id="IPR029052">
    <property type="entry name" value="Metallo-depent_PP-like"/>
</dbReference>
<dbReference type="Gene3D" id="3.60.21.10">
    <property type="match status" value="1"/>
</dbReference>
<comment type="similarity">
    <text evidence="1">Belongs to the CapA family.</text>
</comment>
<sequence>MVVDGRSDFGWWRFRTRKQHDDRQRQGATSRHAGTFEGDDGNETPRTTRTFRDSSADRRSERRLAVAAQRVRVVGVAHGRRDDRTRKRHRHRVRCRHHAHRAHTVRALLRAGRLALFATVEAAVGAGEPAGDVEHDVLHRRSAEAQQHHGPEPEDALEGSRGVHGPASSTRIGHTDQPVLTAVLAFAVLAQTPQRMTLVFGGDVIPHEPIKSVAASRAKAGEDGNNEGWDHVLGPLSPAFNRSDFAIVNLETPIVVLKKPESGDMVFSGPPALLHSLKKVGVDVATFANNHCLDQHREGIVSTREYLKEAGLLSTGADVDAERAWTPLVLEKNGLRVGILSFTRFLNGFNNKKDPALPHVPVLNYPYEPIVGSVSFEQLYETIRTRAAEVDALIVFVHWGAEYKFEPAPEDRKLAKAMLDAGAFAVVGHHPHVLQPVEFIERSAGGKGLVAFSLGNLLSNQDYADANGARRDGLLLELDLVKENGAVRLAGATPIAIGTENTPGRGKKRNVQAALVDEQLTAIEERLVELAGRKEPAAKKERAELEWRRKVALARLARIKTFTKALENPDEIQLTRSVAPAVGVPASSP</sequence>
<evidence type="ECO:0000256" key="2">
    <source>
        <dbReference type="SAM" id="MobiDB-lite"/>
    </source>
</evidence>
<protein>
    <recommendedName>
        <fullName evidence="3">Capsule synthesis protein CapA domain-containing protein</fullName>
    </recommendedName>
</protein>
<feature type="compositionally biased region" description="Basic residues" evidence="2">
    <location>
        <begin position="86"/>
        <end position="99"/>
    </location>
</feature>
<evidence type="ECO:0000259" key="3">
    <source>
        <dbReference type="SMART" id="SM00854"/>
    </source>
</evidence>
<dbReference type="InterPro" id="IPR052169">
    <property type="entry name" value="CW_Biosynth-Accessory"/>
</dbReference>
<name>A0A2W5TJV9_9BACT</name>
<evidence type="ECO:0000313" key="4">
    <source>
        <dbReference type="EMBL" id="PZR15072.1"/>
    </source>
</evidence>
<dbReference type="Pfam" id="PF09587">
    <property type="entry name" value="PGA_cap"/>
    <property type="match status" value="1"/>
</dbReference>
<reference evidence="4 5" key="1">
    <citation type="submission" date="2017-08" db="EMBL/GenBank/DDBJ databases">
        <title>Infants hospitalized years apart are colonized by the same room-sourced microbial strains.</title>
        <authorList>
            <person name="Brooks B."/>
            <person name="Olm M.R."/>
            <person name="Firek B.A."/>
            <person name="Baker R."/>
            <person name="Thomas B.C."/>
            <person name="Morowitz M.J."/>
            <person name="Banfield J.F."/>
        </authorList>
    </citation>
    <scope>NUCLEOTIDE SEQUENCE [LARGE SCALE GENOMIC DNA]</scope>
    <source>
        <strain evidence="4">S2_003_000_R2_14</strain>
    </source>
</reference>
<feature type="region of interest" description="Disordered" evidence="2">
    <location>
        <begin position="19"/>
        <end position="61"/>
    </location>
</feature>
<comment type="caution">
    <text evidence="4">The sequence shown here is derived from an EMBL/GenBank/DDBJ whole genome shotgun (WGS) entry which is preliminary data.</text>
</comment>
<feature type="region of interest" description="Disordered" evidence="2">
    <location>
        <begin position="78"/>
        <end position="99"/>
    </location>
</feature>
<dbReference type="EMBL" id="QFQP01000006">
    <property type="protein sequence ID" value="PZR15072.1"/>
    <property type="molecule type" value="Genomic_DNA"/>
</dbReference>
<dbReference type="PANTHER" id="PTHR33393">
    <property type="entry name" value="POLYGLUTAMINE SYNTHESIS ACCESSORY PROTEIN RV0574C-RELATED"/>
    <property type="match status" value="1"/>
</dbReference>
<gene>
    <name evidence="4" type="ORF">DI536_08990</name>
</gene>
<feature type="compositionally biased region" description="Basic and acidic residues" evidence="2">
    <location>
        <begin position="142"/>
        <end position="152"/>
    </location>
</feature>
<feature type="domain" description="Capsule synthesis protein CapA" evidence="3">
    <location>
        <begin position="197"/>
        <end position="461"/>
    </location>
</feature>